<dbReference type="SUPFAM" id="SSF54616">
    <property type="entry name" value="DNA-binding domain of Mlu1-box binding protein MBP1"/>
    <property type="match status" value="1"/>
</dbReference>
<proteinExistence type="predicted"/>
<dbReference type="AlphaFoldDB" id="A0A5C5QFQ9"/>
<dbReference type="OrthoDB" id="6966367at2"/>
<protein>
    <submittedName>
        <fullName evidence="3">DNA-binding protein</fullName>
    </submittedName>
    <submittedName>
        <fullName evidence="2">ORF11CD3 domain-containing protein</fullName>
    </submittedName>
</protein>
<dbReference type="EMBL" id="VFET01000010">
    <property type="protein sequence ID" value="TWS04106.1"/>
    <property type="molecule type" value="Genomic_DNA"/>
</dbReference>
<dbReference type="InterPro" id="IPR036887">
    <property type="entry name" value="HTH_APSES_sf"/>
</dbReference>
<evidence type="ECO:0000313" key="4">
    <source>
        <dbReference type="Proteomes" id="UP000182858"/>
    </source>
</evidence>
<dbReference type="SMART" id="SM01252">
    <property type="entry name" value="KilA-N"/>
    <property type="match status" value="1"/>
</dbReference>
<dbReference type="Pfam" id="PF10549">
    <property type="entry name" value="ORF11CD3"/>
    <property type="match status" value="1"/>
</dbReference>
<dbReference type="GeneID" id="78554793"/>
<dbReference type="GO" id="GO:0003677">
    <property type="term" value="F:DNA binding"/>
    <property type="evidence" value="ECO:0007669"/>
    <property type="project" value="UniProtKB-KW"/>
</dbReference>
<dbReference type="InterPro" id="IPR017880">
    <property type="entry name" value="KilA_N"/>
</dbReference>
<keyword evidence="3" id="KW-0238">DNA-binding</keyword>
<evidence type="ECO:0000313" key="3">
    <source>
        <dbReference type="EMBL" id="TWS04106.1"/>
    </source>
</evidence>
<dbReference type="Proteomes" id="UP000182858">
    <property type="component" value="Chromosome I"/>
</dbReference>
<dbReference type="Pfam" id="PF04383">
    <property type="entry name" value="KilA-N"/>
    <property type="match status" value="1"/>
</dbReference>
<dbReference type="PANTHER" id="PTHR48135">
    <property type="match status" value="1"/>
</dbReference>
<dbReference type="InterPro" id="IPR018004">
    <property type="entry name" value="KilA/APSES_HTH"/>
</dbReference>
<dbReference type="EMBL" id="LT629689">
    <property type="protein sequence ID" value="SDF58981.1"/>
    <property type="molecule type" value="Genomic_DNA"/>
</dbReference>
<organism evidence="3 5">
    <name type="scientific">Pseudomonas extremaustralis</name>
    <dbReference type="NCBI Taxonomy" id="359110"/>
    <lineage>
        <taxon>Bacteria</taxon>
        <taxon>Pseudomonadati</taxon>
        <taxon>Pseudomonadota</taxon>
        <taxon>Gammaproteobacteria</taxon>
        <taxon>Pseudomonadales</taxon>
        <taxon>Pseudomonadaceae</taxon>
        <taxon>Pseudomonas</taxon>
    </lineage>
</organism>
<keyword evidence="4" id="KW-1185">Reference proteome</keyword>
<dbReference type="RefSeq" id="WP_010564166.1">
    <property type="nucleotide sequence ID" value="NZ_LT629689.1"/>
</dbReference>
<sequence>MNNVIPFEYQGKPVRFSADGWLHATKLADRFGKRIDHWLDNADTLEYIQALDEHLTGAESKILDTRNSGYVKTSKARADRGGGTWLHPKLAIHFARWLSAKFSVWCDTRIEEILHRVPSALEDLNRTCKNFNDRKALASACGRGLWEWQRDEPTLSLEVERKINSIQMALELNRPDKPRLRTLP</sequence>
<reference evidence="2 4" key="1">
    <citation type="submission" date="2016-10" db="EMBL/GenBank/DDBJ databases">
        <authorList>
            <person name="Varghese N."/>
            <person name="Submissions S."/>
        </authorList>
    </citation>
    <scope>NUCLEOTIDE SEQUENCE [LARGE SCALE GENOMIC DNA]</scope>
    <source>
        <strain evidence="2 4">DSM 17835</strain>
    </source>
</reference>
<dbReference type="InterPro" id="IPR018877">
    <property type="entry name" value="Phage_P22_Orf201_C"/>
</dbReference>
<evidence type="ECO:0000313" key="5">
    <source>
        <dbReference type="Proteomes" id="UP000317951"/>
    </source>
</evidence>
<dbReference type="Proteomes" id="UP000317951">
    <property type="component" value="Unassembled WGS sequence"/>
</dbReference>
<dbReference type="PANTHER" id="PTHR48135:SF1">
    <property type="entry name" value="KILA-N DOMAIN-CONTAINING PROTEIN"/>
    <property type="match status" value="1"/>
</dbReference>
<dbReference type="PROSITE" id="PS51301">
    <property type="entry name" value="KILA_N"/>
    <property type="match status" value="1"/>
</dbReference>
<name>A0A5C5QFQ9_9PSED</name>
<gene>
    <name evidence="3" type="ORF">FIV36_14240</name>
    <name evidence="2" type="ORF">SAMN05216591_3393</name>
</gene>
<feature type="domain" description="KilA-N" evidence="1">
    <location>
        <begin position="3"/>
        <end position="113"/>
    </location>
</feature>
<evidence type="ECO:0000259" key="1">
    <source>
        <dbReference type="PROSITE" id="PS51301"/>
    </source>
</evidence>
<accession>A0A5C5QFQ9</accession>
<evidence type="ECO:0000313" key="2">
    <source>
        <dbReference type="EMBL" id="SDF58981.1"/>
    </source>
</evidence>
<reference evidence="3 5" key="2">
    <citation type="submission" date="2019-06" db="EMBL/GenBank/DDBJ databases">
        <title>Pseudomonas bimorpha sp. nov. isolated from bovine raw milk and skim milk concentrate.</title>
        <authorList>
            <person name="Hofmann K."/>
            <person name="Huptas C."/>
            <person name="Doll E."/>
            <person name="Scherer S."/>
            <person name="Wenning M."/>
        </authorList>
    </citation>
    <scope>NUCLEOTIDE SEQUENCE [LARGE SCALE GENOMIC DNA]</scope>
    <source>
        <strain evidence="3 5">DSM 17835</strain>
    </source>
</reference>